<dbReference type="Pfam" id="PF18050">
    <property type="entry name" value="Cyclophil_like2"/>
    <property type="match status" value="1"/>
</dbReference>
<dbReference type="SUPFAM" id="SSF50891">
    <property type="entry name" value="Cyclophilin-like"/>
    <property type="match status" value="1"/>
</dbReference>
<gene>
    <name evidence="2" type="ORF">AcdelDRAFT_1402</name>
</gene>
<evidence type="ECO:0000313" key="3">
    <source>
        <dbReference type="Proteomes" id="UP000003856"/>
    </source>
</evidence>
<protein>
    <recommendedName>
        <fullName evidence="1">Cyclophilin-like domain-containing protein</fullName>
    </recommendedName>
</protein>
<dbReference type="Proteomes" id="UP000003856">
    <property type="component" value="Unassembled WGS sequence"/>
</dbReference>
<evidence type="ECO:0000259" key="1">
    <source>
        <dbReference type="Pfam" id="PF18050"/>
    </source>
</evidence>
<keyword evidence="3" id="KW-1185">Reference proteome</keyword>
<dbReference type="Gene3D" id="2.40.100.20">
    <property type="match status" value="1"/>
</dbReference>
<accession>C5T3C2</accession>
<dbReference type="PATRIC" id="fig|573060.9.peg.3775"/>
<dbReference type="InterPro" id="IPR029000">
    <property type="entry name" value="Cyclophilin-like_dom_sf"/>
</dbReference>
<reference evidence="2 3" key="1">
    <citation type="submission" date="2009-05" db="EMBL/GenBank/DDBJ databases">
        <title>The draft genome of Acidovorax delafieldii 2AN.</title>
        <authorList>
            <consortium name="US DOE Joint Genome Institute (JGI-PGF)"/>
            <person name="Lucas S."/>
            <person name="Copeland A."/>
            <person name="Lapidus A."/>
            <person name="Glavina del Rio T."/>
            <person name="Tice H."/>
            <person name="Bruce D."/>
            <person name="Goodwin L."/>
            <person name="Pitluck S."/>
            <person name="Larimer F."/>
            <person name="Land M.L."/>
            <person name="Hauser L."/>
            <person name="Shelobolina E.S."/>
            <person name="Picardal F."/>
            <person name="Roden E."/>
            <person name="Emerson D."/>
        </authorList>
    </citation>
    <scope>NUCLEOTIDE SEQUENCE [LARGE SCALE GENOMIC DNA]</scope>
    <source>
        <strain evidence="2 3">2AN</strain>
    </source>
</reference>
<proteinExistence type="predicted"/>
<organism evidence="2 3">
    <name type="scientific">Acidovorax delafieldii 2AN</name>
    <dbReference type="NCBI Taxonomy" id="573060"/>
    <lineage>
        <taxon>Bacteria</taxon>
        <taxon>Pseudomonadati</taxon>
        <taxon>Pseudomonadota</taxon>
        <taxon>Betaproteobacteria</taxon>
        <taxon>Burkholderiales</taxon>
        <taxon>Comamonadaceae</taxon>
        <taxon>Acidovorax</taxon>
    </lineage>
</organism>
<evidence type="ECO:0000313" key="2">
    <source>
        <dbReference type="EMBL" id="EER61034.1"/>
    </source>
</evidence>
<sequence length="138" mass="14685">MLSPSVVAEAQADEHRHARGGQKIVLTAADGRQAQATLLDNATARTFAAKLPLKVRMGDHFGRELYGPMPAIAVSDPLQKTYQAGDIAYWPPAPGFAIYYTVGGPVIPGEGLALLGSIDTNLDIFRHGSTEVTIELAE</sequence>
<name>C5T3C2_ACIDE</name>
<dbReference type="EMBL" id="ACQT01000029">
    <property type="protein sequence ID" value="EER61034.1"/>
    <property type="molecule type" value="Genomic_DNA"/>
</dbReference>
<dbReference type="AlphaFoldDB" id="C5T3C2"/>
<feature type="domain" description="Cyclophilin-like" evidence="1">
    <location>
        <begin position="29"/>
        <end position="135"/>
    </location>
</feature>
<dbReference type="InterPro" id="IPR041183">
    <property type="entry name" value="Cyclophilin-like"/>
</dbReference>
<comment type="caution">
    <text evidence="2">The sequence shown here is derived from an EMBL/GenBank/DDBJ whole genome shotgun (WGS) entry which is preliminary data.</text>
</comment>